<dbReference type="PRINTS" id="PR00991">
    <property type="entry name" value="6PFRUCTKNASE"/>
</dbReference>
<dbReference type="Pfam" id="PF24762">
    <property type="entry name" value="TPR_IF140-IFT172"/>
    <property type="match status" value="1"/>
</dbReference>
<dbReference type="GO" id="GO:0036064">
    <property type="term" value="C:ciliary basal body"/>
    <property type="evidence" value="ECO:0007669"/>
    <property type="project" value="TreeGrafter"/>
</dbReference>
<dbReference type="GO" id="GO:0005930">
    <property type="term" value="C:axoneme"/>
    <property type="evidence" value="ECO:0007669"/>
    <property type="project" value="TreeGrafter"/>
</dbReference>
<sequence>MSGRFIVTGAQSRPAPKKGLLGQFGPLLVSMVGLPGRGKSLLAKRLCRYLNYTGDCCKVYDISDYRRKHIKEYASHEMFRADNLPAWRIRQQSFREALEEACDWLGKTGHQVAILDGPNVSRAQRQEIYDLAHGQLGFRVMFIECVCEDPVLLERNFKEILQYSADYRDMATEEALKDLTFKMAHYKAQYESPTLGSLWELSCPMVKLLDGGDGGVIAHGVTGVRESKILAYISMPKPYQQTLYFSRHGESEFNVIGRIGGDAVLSPRGRMYAKSLAKHIQALNLPALQVWTSTLQRTKATSALINAPKQHLPELDEIWSGECENLSYEELQELFPKELALRDKEKLKYRYPQGESYVDVMQRLVPVLNQLECETNVLTVSHQAVLRCILGYFMETDPEEIPYMHVPLHTIIKITLQGYNYNMETIKMPIECVDTTRAKPINCSETRTTEDALLTLPAHFDSVASLASNLTTSEKMTLYMENAVKFPETGSISINAVWHPNVSLLAAAGFSQDKGGYIIIFDELGETIKDVNYPVHRSYQVTGLVWHPERTILVCGWENGDLKVWNGTDRDFITAVGPQKSPITLLEFSEKGGRLVSCDSTGSIVGWRIDVKGETSMMFHLDLNNESITHLTFRLSIRTQTDFDVEGLAKAAVNGDENALDMFSNWRPKTTARKFRIQDGSDNFCFFIATQQGSIYYVNSNGSCSEVLNTEGAALSYVVYQANKDALVIMMEGLTVGHFSVDRQGHLTEIAKVKLSGRVQTRTVSSQGLTWAGNSSLAILTGDLTVRIWDLETNDNYVLPTSMKLYVNDDKAPSVTEIFTCISYCKLNQTLCAGTNIGRIYFWTKIQNAALENAEDQWELNNINNIGGTIKQLKWGLFMMRLPLLSVNCVTSIYIMKEQSVCSAFCQKIWATQKTTNQIWIESKHGNQLLDLESQVSDMAISEDYIVFSNGRHISVYNITWKSEGKLDAKGSVITLNNWEIDIKNTAVIFLGNNNCDFSVAFSSRFQSENEGIIIHKKTIITLSPVKVTLYTANGSIISHITSAASEGDCIGLDLTNSYLTIGTMEGYLKIYDISDNQPKLITPVKSLMDSIEDFGEVIQAKTNSKGNKVAFTLAAANLIPDGKLYIWDMETDDIMKYDFRKHDGMENSDFSDTLELEFNELNTDDESDVAFDEICKNRIPLSLYWCEEDARLLICDAKKIKKSNSKIPQPQLAKNAKPLAEEDQIIVTMFVLPNNKIKIHDVKAVEADTRLLGLSIPHIVTLQKLSIFREVMSDFTGLEECSRNTKEAVIDFSYHLSLGNMDAAFKSIKLVQSQGVWSSLARMCVKTKRLDVASVCLGHMGNAKAARALRLAINDESLQLEAKIAVLAIQLGMLDEAEQLYTQCERFDLLNSLLRCRNKMETAHSLAESKDRINLRNTEHAWARKLEKNGEFKQAAIRYEKAGTHRSDIPRMLSDHPQQLQIYMTKTKDKEMLKWWGQYIESQGDMNSALKIYASAGDIYSQVRVLCFLGEESKAAELAKSNSDKAALYHMARYFETTGQIEEAVSFYNKATAYSNAVRLAKENNLTSQLWNLGLTVSSRDKIEIAKYFEEQNNLENAVVLYHRGGMLHKALDLAFKTQQFEILQEIATQLDADSDPALIDKCAQYFIAKEQFDKAYQTAIQVCIDHNVRLTEDLTEKLTPEKDTVDEGLRVNVLQILAESLMLQGDYHLATKKFTQSGDKVKAMKALLKSGDTDKIIFFTGISRQKEIYIMAANYLQTLDWQNQPEILRNIITFYSKGKAQDLLANFYVACAQVEIDEFQNYEKALGALTEASRCLHKITNPIDPSQIQRAMDIVQQRFAMVKKFVDIRKLFERGDTQAAILLIPGMTQCKQLLMLNGSDLDISVRRGDIYGLMIHHCVKLGNFTEAKQLVVELREFLANEGLKIPLTYYVGKEVIEALAKGLDVPVTTFAPAAAPKAKVDNSEDLVDEVLEG</sequence>
<dbReference type="InterPro" id="IPR013079">
    <property type="entry name" value="6Phosfructo_kin"/>
</dbReference>
<dbReference type="SUPFAM" id="SSF101908">
    <property type="entry name" value="Putative isomerase YbhE"/>
    <property type="match status" value="1"/>
</dbReference>
<dbReference type="InterPro" id="IPR027417">
    <property type="entry name" value="P-loop_NTPase"/>
</dbReference>
<dbReference type="SUPFAM" id="SSF48452">
    <property type="entry name" value="TPR-like"/>
    <property type="match status" value="1"/>
</dbReference>
<evidence type="ECO:0000256" key="7">
    <source>
        <dbReference type="ARBA" id="ARBA00022840"/>
    </source>
</evidence>
<organism evidence="15">
    <name type="scientific">Dendroctonus ponderosae</name>
    <name type="common">Mountain pine beetle</name>
    <dbReference type="NCBI Taxonomy" id="77166"/>
    <lineage>
        <taxon>Eukaryota</taxon>
        <taxon>Metazoa</taxon>
        <taxon>Ecdysozoa</taxon>
        <taxon>Arthropoda</taxon>
        <taxon>Hexapoda</taxon>
        <taxon>Insecta</taxon>
        <taxon>Pterygota</taxon>
        <taxon>Neoptera</taxon>
        <taxon>Endopterygota</taxon>
        <taxon>Coleoptera</taxon>
        <taxon>Polyphaga</taxon>
        <taxon>Cucujiformia</taxon>
        <taxon>Curculionidae</taxon>
        <taxon>Scolytinae</taxon>
        <taxon>Dendroctonus</taxon>
    </lineage>
</organism>
<dbReference type="Pfam" id="PF24760">
    <property type="entry name" value="TPR_IF140_C"/>
    <property type="match status" value="1"/>
</dbReference>
<evidence type="ECO:0000259" key="11">
    <source>
        <dbReference type="Pfam" id="PF23383"/>
    </source>
</evidence>
<dbReference type="GO" id="GO:0030991">
    <property type="term" value="C:intraciliary transport particle A"/>
    <property type="evidence" value="ECO:0007669"/>
    <property type="project" value="TreeGrafter"/>
</dbReference>
<dbReference type="GO" id="GO:0006000">
    <property type="term" value="P:fructose metabolic process"/>
    <property type="evidence" value="ECO:0007669"/>
    <property type="project" value="InterPro"/>
</dbReference>
<dbReference type="GO" id="GO:0035721">
    <property type="term" value="P:intraciliary retrograde transport"/>
    <property type="evidence" value="ECO:0007669"/>
    <property type="project" value="TreeGrafter"/>
</dbReference>
<dbReference type="GO" id="GO:0006003">
    <property type="term" value="P:fructose 2,6-bisphosphate metabolic process"/>
    <property type="evidence" value="ECO:0007669"/>
    <property type="project" value="InterPro"/>
</dbReference>
<dbReference type="PANTHER" id="PTHR15722:SF7">
    <property type="entry name" value="INTRAFLAGELLAR TRANSPORT PROTEIN 140 HOMOLOG"/>
    <property type="match status" value="1"/>
</dbReference>
<dbReference type="Pfam" id="PF23385">
    <property type="entry name" value="Beta-prop_IFT140_2nd"/>
    <property type="match status" value="1"/>
</dbReference>
<dbReference type="GO" id="GO:0016791">
    <property type="term" value="F:phosphatase activity"/>
    <property type="evidence" value="ECO:0007669"/>
    <property type="project" value="UniProtKB-ARBA"/>
</dbReference>
<dbReference type="InterPro" id="IPR029033">
    <property type="entry name" value="His_PPase_superfam"/>
</dbReference>
<keyword evidence="5" id="KW-0547">Nucleotide-binding</keyword>
<dbReference type="GO" id="GO:0003873">
    <property type="term" value="F:6-phosphofructo-2-kinase activity"/>
    <property type="evidence" value="ECO:0007669"/>
    <property type="project" value="InterPro"/>
</dbReference>
<dbReference type="HOGENOM" id="CLU_001853_1_0_1"/>
<keyword evidence="4" id="KW-0677">Repeat</keyword>
<dbReference type="EMBL" id="KB740928">
    <property type="protein sequence ID" value="ENN77909.1"/>
    <property type="molecule type" value="Genomic_DNA"/>
</dbReference>
<feature type="non-terminal residue" evidence="15">
    <location>
        <position position="1"/>
    </location>
</feature>
<comment type="subcellular location">
    <subcellularLocation>
        <location evidence="1">Cell projection</location>
        <location evidence="1">Cilium</location>
    </subcellularLocation>
</comment>
<name>N6TC78_DENPD</name>
<dbReference type="GO" id="GO:0005524">
    <property type="term" value="F:ATP binding"/>
    <property type="evidence" value="ECO:0007669"/>
    <property type="project" value="UniProtKB-KW"/>
</dbReference>
<evidence type="ECO:0000256" key="8">
    <source>
        <dbReference type="ARBA" id="ARBA00023069"/>
    </source>
</evidence>
<dbReference type="SUPFAM" id="SSF50978">
    <property type="entry name" value="WD40 repeat-like"/>
    <property type="match status" value="1"/>
</dbReference>
<keyword evidence="3" id="KW-0853">WD repeat</keyword>
<dbReference type="Pfam" id="PF00300">
    <property type="entry name" value="His_Phos_1"/>
    <property type="match status" value="1"/>
</dbReference>
<evidence type="ECO:0000256" key="9">
    <source>
        <dbReference type="ARBA" id="ARBA00023273"/>
    </source>
</evidence>
<feature type="domain" description="6-phosphofructo-2-kinase" evidence="10">
    <location>
        <begin position="25"/>
        <end position="232"/>
    </location>
</feature>
<feature type="domain" description="IF140/IFT172/WDR19 TPR" evidence="14">
    <location>
        <begin position="1300"/>
        <end position="1776"/>
    </location>
</feature>
<keyword evidence="8" id="KW-0969">Cilium</keyword>
<dbReference type="Gene3D" id="3.40.50.1240">
    <property type="entry name" value="Phosphoglycerate mutase-like"/>
    <property type="match status" value="1"/>
</dbReference>
<dbReference type="OMA" id="YAQFMES"/>
<keyword evidence="9" id="KW-0966">Cell projection</keyword>
<evidence type="ECO:0000259" key="12">
    <source>
        <dbReference type="Pfam" id="PF23385"/>
    </source>
</evidence>
<dbReference type="InterPro" id="IPR056168">
    <property type="entry name" value="TPR_IF140/IFT172/WDR19"/>
</dbReference>
<evidence type="ECO:0000256" key="4">
    <source>
        <dbReference type="ARBA" id="ARBA00022737"/>
    </source>
</evidence>
<feature type="domain" description="IFT140 second beta-propeller" evidence="12">
    <location>
        <begin position="908"/>
        <end position="1265"/>
    </location>
</feature>
<evidence type="ECO:0000259" key="13">
    <source>
        <dbReference type="Pfam" id="PF24760"/>
    </source>
</evidence>
<protein>
    <submittedName>
        <fullName evidence="15">Uncharacterized protein</fullName>
    </submittedName>
</protein>
<evidence type="ECO:0000256" key="3">
    <source>
        <dbReference type="ARBA" id="ARBA00022574"/>
    </source>
</evidence>
<dbReference type="InterPro" id="IPR013078">
    <property type="entry name" value="His_Pase_superF_clade-1"/>
</dbReference>
<dbReference type="CDD" id="cd07067">
    <property type="entry name" value="HP_PGM_like"/>
    <property type="match status" value="1"/>
</dbReference>
<comment type="similarity">
    <text evidence="2">In the C-terminal section; belongs to the phosphoglycerate mutase family.</text>
</comment>
<reference evidence="15" key="1">
    <citation type="journal article" date="2013" name="Genome Biol.">
        <title>Draft genome of the mountain pine beetle, Dendroctonus ponderosae Hopkins, a major forest pest.</title>
        <authorList>
            <person name="Keeling C.I."/>
            <person name="Yuen M.M."/>
            <person name="Liao N.Y."/>
            <person name="Docking T.R."/>
            <person name="Chan S.K."/>
            <person name="Taylor G.A."/>
            <person name="Palmquist D.L."/>
            <person name="Jackman S.D."/>
            <person name="Nguyen A."/>
            <person name="Li M."/>
            <person name="Henderson H."/>
            <person name="Janes J.K."/>
            <person name="Zhao Y."/>
            <person name="Pandoh P."/>
            <person name="Moore R."/>
            <person name="Sperling F.A."/>
            <person name="Huber D.P."/>
            <person name="Birol I."/>
            <person name="Jones S.J."/>
            <person name="Bohlmann J."/>
        </authorList>
    </citation>
    <scope>NUCLEOTIDE SEQUENCE</scope>
</reference>
<dbReference type="InterPro" id="IPR036322">
    <property type="entry name" value="WD40_repeat_dom_sf"/>
</dbReference>
<dbReference type="InterPro" id="IPR056155">
    <property type="entry name" value="Beta-prop_IFT140_2nd"/>
</dbReference>
<dbReference type="SUPFAM" id="SSF53254">
    <property type="entry name" value="Phosphoglycerate mutase-like"/>
    <property type="match status" value="1"/>
</dbReference>
<dbReference type="SUPFAM" id="SSF52540">
    <property type="entry name" value="P-loop containing nucleoside triphosphate hydrolases"/>
    <property type="match status" value="1"/>
</dbReference>
<dbReference type="Gene3D" id="2.130.10.10">
    <property type="entry name" value="YVTN repeat-like/Quinoprotein amine dehydrogenase"/>
    <property type="match status" value="2"/>
</dbReference>
<accession>N6TC78</accession>
<gene>
    <name evidence="15" type="ORF">YQE_05586</name>
</gene>
<dbReference type="Pfam" id="PF23383">
    <property type="entry name" value="Beta-prop_IFT140_1st"/>
    <property type="match status" value="1"/>
</dbReference>
<dbReference type="OrthoDB" id="267323at2759"/>
<dbReference type="InterPro" id="IPR011990">
    <property type="entry name" value="TPR-like_helical_dom_sf"/>
</dbReference>
<dbReference type="InterPro" id="IPR056154">
    <property type="entry name" value="Beta-prop_IFT140_1st"/>
</dbReference>
<evidence type="ECO:0000259" key="10">
    <source>
        <dbReference type="Pfam" id="PF01591"/>
    </source>
</evidence>
<dbReference type="PANTHER" id="PTHR15722">
    <property type="entry name" value="IFT140/172-RELATED"/>
    <property type="match status" value="1"/>
</dbReference>
<dbReference type="SMART" id="SM00320">
    <property type="entry name" value="WD40"/>
    <property type="match status" value="3"/>
</dbReference>
<evidence type="ECO:0000259" key="14">
    <source>
        <dbReference type="Pfam" id="PF24762"/>
    </source>
</evidence>
<dbReference type="Pfam" id="PF01591">
    <property type="entry name" value="6PF2K"/>
    <property type="match status" value="1"/>
</dbReference>
<dbReference type="InterPro" id="IPR056156">
    <property type="entry name" value="TPR_IF140_C"/>
</dbReference>
<keyword evidence="6" id="KW-0802">TPR repeat</keyword>
<dbReference type="InterPro" id="IPR001680">
    <property type="entry name" value="WD40_rpt"/>
</dbReference>
<evidence type="ECO:0000256" key="2">
    <source>
        <dbReference type="ARBA" id="ARBA00008408"/>
    </source>
</evidence>
<dbReference type="SMART" id="SM00855">
    <property type="entry name" value="PGAM"/>
    <property type="match status" value="1"/>
</dbReference>
<evidence type="ECO:0000313" key="15">
    <source>
        <dbReference type="EMBL" id="ENN77909.1"/>
    </source>
</evidence>
<evidence type="ECO:0000256" key="1">
    <source>
        <dbReference type="ARBA" id="ARBA00004138"/>
    </source>
</evidence>
<feature type="domain" description="IF140 C-terminal TPR" evidence="13">
    <location>
        <begin position="1784"/>
        <end position="1917"/>
    </location>
</feature>
<keyword evidence="7" id="KW-0067">ATP-binding</keyword>
<proteinExistence type="inferred from homology"/>
<dbReference type="InterPro" id="IPR015943">
    <property type="entry name" value="WD40/YVTN_repeat-like_dom_sf"/>
</dbReference>
<dbReference type="Gene3D" id="1.25.40.470">
    <property type="match status" value="2"/>
</dbReference>
<feature type="domain" description="IFT140 first beta-propeller" evidence="11">
    <location>
        <begin position="478"/>
        <end position="899"/>
    </location>
</feature>
<dbReference type="FunFam" id="1.25.40.470:FF:000018">
    <property type="entry name" value="Reduced mechanoreceptor potential A"/>
    <property type="match status" value="1"/>
</dbReference>
<dbReference type="FunFam" id="1.25.40.470:FF:000015">
    <property type="entry name" value="Intraflagellar transport particle protein 140"/>
    <property type="match status" value="1"/>
</dbReference>
<dbReference type="Gene3D" id="3.40.50.300">
    <property type="entry name" value="P-loop containing nucleotide triphosphate hydrolases"/>
    <property type="match status" value="1"/>
</dbReference>
<evidence type="ECO:0000256" key="6">
    <source>
        <dbReference type="ARBA" id="ARBA00022803"/>
    </source>
</evidence>
<evidence type="ECO:0000256" key="5">
    <source>
        <dbReference type="ARBA" id="ARBA00022741"/>
    </source>
</evidence>
<dbReference type="InterPro" id="IPR003094">
    <property type="entry name" value="6Pfruct_kin"/>
</dbReference>